<evidence type="ECO:0000313" key="2">
    <source>
        <dbReference type="Proteomes" id="UP001239111"/>
    </source>
</evidence>
<dbReference type="EMBL" id="CM056742">
    <property type="protein sequence ID" value="KAJ8674685.1"/>
    <property type="molecule type" value="Genomic_DNA"/>
</dbReference>
<evidence type="ECO:0000313" key="1">
    <source>
        <dbReference type="EMBL" id="KAJ8674685.1"/>
    </source>
</evidence>
<protein>
    <submittedName>
        <fullName evidence="1">Uncharacterized protein</fullName>
    </submittedName>
</protein>
<name>A0ACC2NYN1_9HYME</name>
<reference evidence="1" key="1">
    <citation type="submission" date="2023-04" db="EMBL/GenBank/DDBJ databases">
        <title>A chromosome-level genome assembly of the parasitoid wasp Eretmocerus hayati.</title>
        <authorList>
            <person name="Zhong Y."/>
            <person name="Liu S."/>
            <person name="Liu Y."/>
        </authorList>
    </citation>
    <scope>NUCLEOTIDE SEQUENCE</scope>
    <source>
        <strain evidence="1">ZJU_SS_LIU_2023</strain>
    </source>
</reference>
<sequence>MMQFHLDRFVKIQQDSSNPLAREPLVNIPAPAPLQLQPQPGPQANPAPPQPLPPAGPQQSPILIPQTSVQQVPAPQPYIDRYNQAALQQQQQQQQQQHQQIQQQQFQQQQLRQQQQQLRLQPVYKGIQQAVQRFGPQQQPLYTPQYKTSYPAQQQLQQPPPPPSNSLYRQPLPTPLQYRAQQLQQQQQQAQQSQQTLYPSNLPPHLQSVIQAQRSYQQQVPEKIDEWIDLGGGGVRDVLVLDVGGRILRAGKDNWVSSYTADDKFDSCGACGQQRRVVVGSDVTGWGSSMKENRTGRQSEAPLCHSQTSRMVDNFRQNSHRGVRRSFGRERKGCRSIMSTLQLGYSRNHDGPRVLFTKNLMVLEMMR</sequence>
<dbReference type="Proteomes" id="UP001239111">
    <property type="component" value="Chromosome 2"/>
</dbReference>
<gene>
    <name evidence="1" type="ORF">QAD02_010471</name>
</gene>
<comment type="caution">
    <text evidence="1">The sequence shown here is derived from an EMBL/GenBank/DDBJ whole genome shotgun (WGS) entry which is preliminary data.</text>
</comment>
<accession>A0ACC2NYN1</accession>
<organism evidence="1 2">
    <name type="scientific">Eretmocerus hayati</name>
    <dbReference type="NCBI Taxonomy" id="131215"/>
    <lineage>
        <taxon>Eukaryota</taxon>
        <taxon>Metazoa</taxon>
        <taxon>Ecdysozoa</taxon>
        <taxon>Arthropoda</taxon>
        <taxon>Hexapoda</taxon>
        <taxon>Insecta</taxon>
        <taxon>Pterygota</taxon>
        <taxon>Neoptera</taxon>
        <taxon>Endopterygota</taxon>
        <taxon>Hymenoptera</taxon>
        <taxon>Apocrita</taxon>
        <taxon>Proctotrupomorpha</taxon>
        <taxon>Chalcidoidea</taxon>
        <taxon>Aphelinidae</taxon>
        <taxon>Aphelininae</taxon>
        <taxon>Eretmocerus</taxon>
    </lineage>
</organism>
<proteinExistence type="predicted"/>
<keyword evidence="2" id="KW-1185">Reference proteome</keyword>